<evidence type="ECO:0000256" key="12">
    <source>
        <dbReference type="PIRSR" id="PIRSR604450-51"/>
    </source>
</evidence>
<dbReference type="EMBL" id="FQYW01000010">
    <property type="protein sequence ID" value="SHI69279.1"/>
    <property type="molecule type" value="Genomic_DNA"/>
</dbReference>
<dbReference type="Gene3D" id="3.90.1380.10">
    <property type="entry name" value="Threonine synthase, N-terminal domain"/>
    <property type="match status" value="1"/>
</dbReference>
<comment type="similarity">
    <text evidence="4">Belongs to the threonine synthase family.</text>
</comment>
<dbReference type="PANTHER" id="PTHR43515:SF1">
    <property type="entry name" value="THREONINE SYNTHASE-LIKE 1"/>
    <property type="match status" value="1"/>
</dbReference>
<evidence type="ECO:0000259" key="13">
    <source>
        <dbReference type="Pfam" id="PF00291"/>
    </source>
</evidence>
<sequence length="494" mass="54402">MKYISTRGNNQKLSSAEAIIKGLADDGGLFVPDSMPHVDMAFIEGLQRLSYQERAVKVLSLFLTDYTQEEIEGCVSRAYGNGKFDDDAIAPVNFLKDVSVLELWHGPTSAFKDMALQLLPQLLSTALKKTGEKNEVLILVATSGDTGKAALEGFKDVEQTKIMVFYPDNGVSRIQRLQMVTQLGSNVNVTAVKGNFDDAQSGVKAIFSDSKFNAQLNEKGISLSSANSINWGRLVPQIVYYFSTYADILNKGCIKAGDKISFVVPTGNFGDILAGYYAMSMGLPVKKLICASNTNNVLTDFLNTGVYDRNRDFFKTISPSMDILISSNLERLLYHVTGDAAKVAGWMKELAETGKYDVGAEVLSKIKEVFSADWSDDEATKGMIKKEYDMEKYIPDPHTAVAWNAFYKLDDQKNVVIVSTASPYKFNESVLTALGQDIDGKDEFQLLDELSKLNSFGIPAGLAKLKMAKISHENTVEKGEMPKSVLQFAENKKK</sequence>
<dbReference type="GO" id="GO:0005737">
    <property type="term" value="C:cytoplasm"/>
    <property type="evidence" value="ECO:0007669"/>
    <property type="project" value="TreeGrafter"/>
</dbReference>
<feature type="modified residue" description="N6-(pyridoxal phosphate)lysine" evidence="12">
    <location>
        <position position="112"/>
    </location>
</feature>
<feature type="domain" description="Threonine synthase N-terminal" evidence="14">
    <location>
        <begin position="2"/>
        <end position="79"/>
    </location>
</feature>
<evidence type="ECO:0000313" key="16">
    <source>
        <dbReference type="Proteomes" id="UP000191240"/>
    </source>
</evidence>
<dbReference type="CDD" id="cd01560">
    <property type="entry name" value="Thr-synth_2"/>
    <property type="match status" value="1"/>
</dbReference>
<accession>A0A1M6D7V3</accession>
<keyword evidence="9 12" id="KW-0663">Pyridoxal phosphate</keyword>
<evidence type="ECO:0000256" key="9">
    <source>
        <dbReference type="ARBA" id="ARBA00022898"/>
    </source>
</evidence>
<dbReference type="GO" id="GO:0009088">
    <property type="term" value="P:threonine biosynthetic process"/>
    <property type="evidence" value="ECO:0007669"/>
    <property type="project" value="UniProtKB-UniRule"/>
</dbReference>
<dbReference type="InterPro" id="IPR000634">
    <property type="entry name" value="Ser/Thr_deHydtase_PyrdxlP-BS"/>
</dbReference>
<dbReference type="SUPFAM" id="SSF53686">
    <property type="entry name" value="Tryptophan synthase beta subunit-like PLP-dependent enzymes"/>
    <property type="match status" value="1"/>
</dbReference>
<dbReference type="AlphaFoldDB" id="A0A1M6D7V3"/>
<keyword evidence="8" id="KW-0791">Threonine biosynthesis</keyword>
<dbReference type="InterPro" id="IPR036052">
    <property type="entry name" value="TrpB-like_PALP_sf"/>
</dbReference>
<evidence type="ECO:0000313" key="15">
    <source>
        <dbReference type="EMBL" id="SHI69279.1"/>
    </source>
</evidence>
<dbReference type="InterPro" id="IPR001926">
    <property type="entry name" value="TrpB-like_PALP"/>
</dbReference>
<dbReference type="NCBIfam" id="TIGR00260">
    <property type="entry name" value="thrC"/>
    <property type="match status" value="1"/>
</dbReference>
<dbReference type="OrthoDB" id="9763107at2"/>
<evidence type="ECO:0000256" key="4">
    <source>
        <dbReference type="ARBA" id="ARBA00005517"/>
    </source>
</evidence>
<dbReference type="GO" id="GO:0030170">
    <property type="term" value="F:pyridoxal phosphate binding"/>
    <property type="evidence" value="ECO:0007669"/>
    <property type="project" value="InterPro"/>
</dbReference>
<dbReference type="Pfam" id="PF14821">
    <property type="entry name" value="Thr_synth_N"/>
    <property type="match status" value="1"/>
</dbReference>
<dbReference type="EC" id="4.2.3.1" evidence="5 11"/>
<comment type="cofactor">
    <cofactor evidence="1 12">
        <name>pyridoxal 5'-phosphate</name>
        <dbReference type="ChEBI" id="CHEBI:597326"/>
    </cofactor>
</comment>
<comment type="catalytic activity">
    <reaction evidence="10">
        <text>O-phospho-L-homoserine + H2O = L-threonine + phosphate</text>
        <dbReference type="Rhea" id="RHEA:10840"/>
        <dbReference type="ChEBI" id="CHEBI:15377"/>
        <dbReference type="ChEBI" id="CHEBI:43474"/>
        <dbReference type="ChEBI" id="CHEBI:57590"/>
        <dbReference type="ChEBI" id="CHEBI:57926"/>
        <dbReference type="EC" id="4.2.3.1"/>
    </reaction>
</comment>
<evidence type="ECO:0000256" key="3">
    <source>
        <dbReference type="ARBA" id="ARBA00004979"/>
    </source>
</evidence>
<name>A0A1M6D7V3_9FIRM</name>
<evidence type="ECO:0000259" key="14">
    <source>
        <dbReference type="Pfam" id="PF14821"/>
    </source>
</evidence>
<evidence type="ECO:0000256" key="11">
    <source>
        <dbReference type="NCBIfam" id="TIGR00260"/>
    </source>
</evidence>
<evidence type="ECO:0000256" key="7">
    <source>
        <dbReference type="ARBA" id="ARBA00022605"/>
    </source>
</evidence>
<dbReference type="Pfam" id="PF24857">
    <property type="entry name" value="THR4_C"/>
    <property type="match status" value="1"/>
</dbReference>
<evidence type="ECO:0000256" key="1">
    <source>
        <dbReference type="ARBA" id="ARBA00001933"/>
    </source>
</evidence>
<comment type="pathway">
    <text evidence="3">Amino-acid biosynthesis; L-threonine biosynthesis; L-threonine from L-aspartate: step 5/5.</text>
</comment>
<dbReference type="GO" id="GO:0004795">
    <property type="term" value="F:threonine synthase activity"/>
    <property type="evidence" value="ECO:0007669"/>
    <property type="project" value="UniProtKB-UniRule"/>
</dbReference>
<dbReference type="Proteomes" id="UP000191240">
    <property type="component" value="Unassembled WGS sequence"/>
</dbReference>
<dbReference type="Pfam" id="PF00291">
    <property type="entry name" value="PALP"/>
    <property type="match status" value="1"/>
</dbReference>
<evidence type="ECO:0000256" key="8">
    <source>
        <dbReference type="ARBA" id="ARBA00022697"/>
    </source>
</evidence>
<dbReference type="InterPro" id="IPR004450">
    <property type="entry name" value="Thr_synthase-like"/>
</dbReference>
<dbReference type="RefSeq" id="WP_080325750.1">
    <property type="nucleotide sequence ID" value="NZ_FQYW01000010.1"/>
</dbReference>
<dbReference type="Gene3D" id="3.40.50.1100">
    <property type="match status" value="2"/>
</dbReference>
<dbReference type="InterPro" id="IPR029144">
    <property type="entry name" value="Thr_synth_N"/>
</dbReference>
<comment type="function">
    <text evidence="2">Catalyzes the gamma-elimination of phosphate from L-phosphohomoserine and the beta-addition of water to produce L-threonine.</text>
</comment>
<evidence type="ECO:0000256" key="10">
    <source>
        <dbReference type="ARBA" id="ARBA00049144"/>
    </source>
</evidence>
<evidence type="ECO:0000256" key="6">
    <source>
        <dbReference type="ARBA" id="ARBA00018679"/>
    </source>
</evidence>
<evidence type="ECO:0000256" key="2">
    <source>
        <dbReference type="ARBA" id="ARBA00003648"/>
    </source>
</evidence>
<reference evidence="15 16" key="1">
    <citation type="submission" date="2016-11" db="EMBL/GenBank/DDBJ databases">
        <authorList>
            <person name="Jaros S."/>
            <person name="Januszkiewicz K."/>
            <person name="Wedrychowicz H."/>
        </authorList>
    </citation>
    <scope>NUCLEOTIDE SEQUENCE [LARGE SCALE GENOMIC DNA]</scope>
    <source>
        <strain evidence="15 16">DSM 3074</strain>
    </source>
</reference>
<dbReference type="InterPro" id="IPR037158">
    <property type="entry name" value="Thr_synth_N_sf"/>
</dbReference>
<organism evidence="15 16">
    <name type="scientific">Anaerovibrio lipolyticus DSM 3074</name>
    <dbReference type="NCBI Taxonomy" id="1120997"/>
    <lineage>
        <taxon>Bacteria</taxon>
        <taxon>Bacillati</taxon>
        <taxon>Bacillota</taxon>
        <taxon>Negativicutes</taxon>
        <taxon>Selenomonadales</taxon>
        <taxon>Selenomonadaceae</taxon>
        <taxon>Anaerovibrio</taxon>
    </lineage>
</organism>
<evidence type="ECO:0000256" key="5">
    <source>
        <dbReference type="ARBA" id="ARBA00013028"/>
    </source>
</evidence>
<dbReference type="PANTHER" id="PTHR43515">
    <property type="entry name" value="THREONINE SYNTHASE-LIKE 1"/>
    <property type="match status" value="1"/>
</dbReference>
<proteinExistence type="inferred from homology"/>
<feature type="domain" description="Tryptophan synthase beta chain-like PALP" evidence="13">
    <location>
        <begin position="104"/>
        <end position="359"/>
    </location>
</feature>
<gene>
    <name evidence="15" type="ORF">SAMN02745671_01369</name>
</gene>
<keyword evidence="7" id="KW-0028">Amino-acid biosynthesis</keyword>
<protein>
    <recommendedName>
        <fullName evidence="6 11">Threonine synthase</fullName>
        <ecNumber evidence="5 11">4.2.3.1</ecNumber>
    </recommendedName>
</protein>
<dbReference type="PROSITE" id="PS00165">
    <property type="entry name" value="DEHYDRATASE_SER_THR"/>
    <property type="match status" value="1"/>
</dbReference>